<dbReference type="KEGG" id="bpt:Bpet4589"/>
<proteinExistence type="predicted"/>
<dbReference type="Pfam" id="PF04214">
    <property type="entry name" value="DUF411"/>
    <property type="match status" value="1"/>
</dbReference>
<accession>A9IF10</accession>
<dbReference type="AlphaFoldDB" id="A9IF10"/>
<sequence length="158" mass="17187">MTLLESEGGYLSRRAMLAAVALIPVASLAKTAVTVDVWKTSTCGCCKDWVKYLQDNGFQVSVRDVTDTSVARRQNRIPDDYGSCHSARVEGYALEGHVPAREIRRLLRERPAAVGLAVPSMPLGSPGMDGPAYGGKRFAYDVFLIGNAGEASVYQQYR</sequence>
<reference evidence="1 2" key="1">
    <citation type="journal article" date="2008" name="BMC Genomics">
        <title>The missing link: Bordetella petrii is endowed with both the metabolic versatility of environmental bacteria and virulence traits of pathogenic Bordetellae.</title>
        <authorList>
            <person name="Gross R."/>
            <person name="Guzman C.A."/>
            <person name="Sebaihia M."/>
            <person name="Martins Dos Santos V.A."/>
            <person name="Pieper D.H."/>
            <person name="Koebnik R."/>
            <person name="Lechner M."/>
            <person name="Bartels D."/>
            <person name="Buhrmester J."/>
            <person name="Choudhuri J.V."/>
            <person name="Ebensen T."/>
            <person name="Gaigalat L."/>
            <person name="Herrmann S."/>
            <person name="Khachane A.N."/>
            <person name="Larisch C."/>
            <person name="Link S."/>
            <person name="Linke B."/>
            <person name="Meyer F."/>
            <person name="Mormann S."/>
            <person name="Nakunst D."/>
            <person name="Rueckert C."/>
            <person name="Schneiker-Bekel S."/>
            <person name="Schulze K."/>
            <person name="Vorhoelter F.J."/>
            <person name="Yevsa T."/>
            <person name="Engle J.T."/>
            <person name="Goldman W.E."/>
            <person name="Puehler A."/>
            <person name="Goebel U.B."/>
            <person name="Goesmann A."/>
            <person name="Bloecker H."/>
            <person name="Kaiser O."/>
            <person name="Martinez-Arias R."/>
        </authorList>
    </citation>
    <scope>NUCLEOTIDE SEQUENCE [LARGE SCALE GENOMIC DNA]</scope>
    <source>
        <strain evidence="2">ATCC BAA-461 / DSM 12804 / CCUG 43448 / CIP 107267 / Se-1111R</strain>
    </source>
</reference>
<dbReference type="InterPro" id="IPR007332">
    <property type="entry name" value="DUF411"/>
</dbReference>
<dbReference type="Proteomes" id="UP000001225">
    <property type="component" value="Chromosome"/>
</dbReference>
<protein>
    <submittedName>
        <fullName evidence="1">Secreted protein</fullName>
    </submittedName>
</protein>
<dbReference type="EMBL" id="AM902716">
    <property type="protein sequence ID" value="CAP44940.1"/>
    <property type="molecule type" value="Genomic_DNA"/>
</dbReference>
<name>A9IF10_BORPD</name>
<gene>
    <name evidence="1" type="ordered locus">Bpet4589</name>
</gene>
<dbReference type="eggNOG" id="COG3019">
    <property type="taxonomic scope" value="Bacteria"/>
</dbReference>
<dbReference type="STRING" id="94624.Bpet4589"/>
<evidence type="ECO:0000313" key="2">
    <source>
        <dbReference type="Proteomes" id="UP000001225"/>
    </source>
</evidence>
<keyword evidence="2" id="KW-1185">Reference proteome</keyword>
<organism evidence="1 2">
    <name type="scientific">Bordetella petrii (strain ATCC BAA-461 / DSM 12804 / CCUG 43448 / CIP 107267 / Se-1111R)</name>
    <dbReference type="NCBI Taxonomy" id="340100"/>
    <lineage>
        <taxon>Bacteria</taxon>
        <taxon>Pseudomonadati</taxon>
        <taxon>Pseudomonadota</taxon>
        <taxon>Betaproteobacteria</taxon>
        <taxon>Burkholderiales</taxon>
        <taxon>Alcaligenaceae</taxon>
        <taxon>Bordetella</taxon>
    </lineage>
</organism>
<evidence type="ECO:0000313" key="1">
    <source>
        <dbReference type="EMBL" id="CAP44940.1"/>
    </source>
</evidence>